<dbReference type="AlphaFoldDB" id="A0A132NXZ4"/>
<name>A0A132NXZ4_GIAIN</name>
<gene>
    <name evidence="1" type="ORF">QR46_1062</name>
</gene>
<dbReference type="EMBL" id="JXTI01000019">
    <property type="protein sequence ID" value="KWX14934.1"/>
    <property type="molecule type" value="Genomic_DNA"/>
</dbReference>
<accession>A0A132NXZ4</accession>
<comment type="caution">
    <text evidence="1">The sequence shown here is derived from an EMBL/GenBank/DDBJ whole genome shotgun (WGS) entry which is preliminary data.</text>
</comment>
<dbReference type="VEuPathDB" id="GiardiaDB:QR46_1062"/>
<dbReference type="OrthoDB" id="10255786at2759"/>
<proteinExistence type="predicted"/>
<protein>
    <submittedName>
        <fullName evidence="1">GTPase activating protein</fullName>
    </submittedName>
</protein>
<evidence type="ECO:0000313" key="1">
    <source>
        <dbReference type="EMBL" id="KWX14934.1"/>
    </source>
</evidence>
<dbReference type="Proteomes" id="UP000070089">
    <property type="component" value="Unassembled WGS sequence"/>
</dbReference>
<organism evidence="1 2">
    <name type="scientific">Giardia duodenalis assemblage B</name>
    <dbReference type="NCBI Taxonomy" id="1394984"/>
    <lineage>
        <taxon>Eukaryota</taxon>
        <taxon>Metamonada</taxon>
        <taxon>Diplomonadida</taxon>
        <taxon>Hexamitidae</taxon>
        <taxon>Giardiinae</taxon>
        <taxon>Giardia</taxon>
    </lineage>
</organism>
<reference evidence="1 2" key="1">
    <citation type="journal article" date="2015" name="Mol. Biochem. Parasitol.">
        <title>Identification of polymorphic genes for use in assemblage B genotyping assays through comparative genomics of multiple assemblage B Giardia duodenalis isolates.</title>
        <authorList>
            <person name="Wielinga C."/>
            <person name="Thompson R.C."/>
            <person name="Monis P."/>
            <person name="Ryan U."/>
        </authorList>
    </citation>
    <scope>NUCLEOTIDE SEQUENCE [LARGE SCALE GENOMIC DNA]</scope>
    <source>
        <strain evidence="1 2">BAH15c1</strain>
    </source>
</reference>
<evidence type="ECO:0000313" key="2">
    <source>
        <dbReference type="Proteomes" id="UP000070089"/>
    </source>
</evidence>
<sequence length="332" mass="36302">MQIHQKMTCKYCCQHSVDYVVCTTCSSNVCTLCARTSSPEYTCPSCLFGTSQGVGLSTFSLGERRLPMAKKETLCHLCGAAIEERAHCAVLEHCKKHKLCSTCCSSSQIVPLTDIPCPGAILAAAEPVTSMEQAVGQKITPELIALLLNDPAASETHGLHTLDQRAIDCNTFLPYDQLKELTIVCSELDQIRGKKPLFEAKRMTVQDPRSWSDSLVLPNTPQSADIVWRISALQTQYEKVYYHPRMAGLATPDDAHVLPADFNSDEHRQSTKSVKVGAYVKCIKLGAPPNALSALLQPDNKTPEELADLAGIPLHSEVQLPLTPCLVALRQK</sequence>